<evidence type="ECO:0008006" key="5">
    <source>
        <dbReference type="Google" id="ProtNLM"/>
    </source>
</evidence>
<feature type="domain" description="R13L1/DRL21-like LRR repeat region" evidence="3">
    <location>
        <begin position="444"/>
        <end position="569"/>
    </location>
</feature>
<dbReference type="InterPro" id="IPR032675">
    <property type="entry name" value="LRR_dom_sf"/>
</dbReference>
<keyword evidence="1" id="KW-0433">Leucine-rich repeat</keyword>
<dbReference type="InterPro" id="IPR042197">
    <property type="entry name" value="Apaf_helical"/>
</dbReference>
<name>A0A6V7NX10_ANACO</name>
<dbReference type="SUPFAM" id="SSF52540">
    <property type="entry name" value="P-loop containing nucleoside triphosphate hydrolases"/>
    <property type="match status" value="1"/>
</dbReference>
<dbReference type="InterPro" id="IPR002182">
    <property type="entry name" value="NB-ARC"/>
</dbReference>
<dbReference type="SUPFAM" id="SSF52047">
    <property type="entry name" value="RNI-like"/>
    <property type="match status" value="1"/>
</dbReference>
<gene>
    <name evidence="4" type="ORF">CB5_LOCUS6288</name>
</gene>
<evidence type="ECO:0000259" key="2">
    <source>
        <dbReference type="Pfam" id="PF00931"/>
    </source>
</evidence>
<dbReference type="PANTHER" id="PTHR36766:SF40">
    <property type="entry name" value="DISEASE RESISTANCE PROTEIN RGA3"/>
    <property type="match status" value="1"/>
</dbReference>
<organism evidence="4">
    <name type="scientific">Ananas comosus var. bracteatus</name>
    <name type="common">red pineapple</name>
    <dbReference type="NCBI Taxonomy" id="296719"/>
    <lineage>
        <taxon>Eukaryota</taxon>
        <taxon>Viridiplantae</taxon>
        <taxon>Streptophyta</taxon>
        <taxon>Embryophyta</taxon>
        <taxon>Tracheophyta</taxon>
        <taxon>Spermatophyta</taxon>
        <taxon>Magnoliopsida</taxon>
        <taxon>Liliopsida</taxon>
        <taxon>Poales</taxon>
        <taxon>Bromeliaceae</taxon>
        <taxon>Bromelioideae</taxon>
        <taxon>Ananas</taxon>
    </lineage>
</organism>
<proteinExistence type="predicted"/>
<accession>A0A6V7NX10</accession>
<dbReference type="GO" id="GO:0043531">
    <property type="term" value="F:ADP binding"/>
    <property type="evidence" value="ECO:0007669"/>
    <property type="project" value="InterPro"/>
</dbReference>
<sequence>MNLISFTAPGFLAEAIGKAVVRKLLGTLSCSELSDPDFGAEHDMLIGRLADIYLAGKTAGLSDWALRYLHEEIQDEFFLSEYHFLSLVDEFQQRSRAATQGRLPFLGPATQGVLRNPATRHGLVLWLMKEIIGRKFADVLALIKLGYVDSYLETLNVNFAFLLAPPEVPHSYDTREHVLAFPPPSHVLRSQSSESEILGRDDDKEKIWQIISSSPSHGVLFVPISGMPGSGKTTLGQLVYSDLRVKDYFDCRIWVEIPRKFDIELIAMKIIKCVTRSANHLLDLESADELSDYLRRALSGRKFFLVLDDVWSRNKQEWELVKSLLSVGKRGSTVIVTTTQSYGGPMTLIKPAFPYMLKPLPEDICVQLLVKKVYGTNNDVDLTASSEIVKQIVRKCHGVPLAINMIGGMLRCQPENAHRLLQSLDSCTTGYLDLFTLIRFSYQTLPSHLQIENLEKVFDPEDAKRAQLNAKRNITSLALHWSWLNFYNDDNEASVRTAQQVLDALQPPSHLEKLDIFSYPGTEAPRWMTNGKPTLEYMVEIRLVNLKRLESLPPLGLFPCLKVIEIRGMNAVTCVDDAFSGDDGMFPKLEKLTLSQMPNLEKWVSKNNQNKFPHLRDLTVAQCPKLKVLHFSCSSLENLTLLFNNAMLYSTPGALKYFGRSLRKLTIGLCCELVATSTCEALHDLTALEELEISECDELISLPQGMRHLTSLRYLTITNCTNLETLPDWLTNSASKPEFSTSGCPKLRHQI</sequence>
<dbReference type="Gene3D" id="3.80.10.10">
    <property type="entry name" value="Ribonuclease Inhibitor"/>
    <property type="match status" value="1"/>
</dbReference>
<dbReference type="InterPro" id="IPR056789">
    <property type="entry name" value="LRR_R13L1-DRL21"/>
</dbReference>
<dbReference type="Pfam" id="PF00931">
    <property type="entry name" value="NB-ARC"/>
    <property type="match status" value="1"/>
</dbReference>
<dbReference type="Pfam" id="PF25019">
    <property type="entry name" value="LRR_R13L1-DRL21"/>
    <property type="match status" value="1"/>
</dbReference>
<evidence type="ECO:0000259" key="3">
    <source>
        <dbReference type="Pfam" id="PF25019"/>
    </source>
</evidence>
<reference evidence="4" key="1">
    <citation type="submission" date="2020-07" db="EMBL/GenBank/DDBJ databases">
        <authorList>
            <person name="Lin J."/>
        </authorList>
    </citation>
    <scope>NUCLEOTIDE SEQUENCE</scope>
</reference>
<dbReference type="PRINTS" id="PR00364">
    <property type="entry name" value="DISEASERSIST"/>
</dbReference>
<dbReference type="EMBL" id="LR862142">
    <property type="protein sequence ID" value="CAD1823077.1"/>
    <property type="molecule type" value="Genomic_DNA"/>
</dbReference>
<protein>
    <recommendedName>
        <fullName evidence="5">NB-ARC domain-containing protein</fullName>
    </recommendedName>
</protein>
<evidence type="ECO:0000256" key="1">
    <source>
        <dbReference type="ARBA" id="ARBA00022614"/>
    </source>
</evidence>
<feature type="domain" description="NB-ARC" evidence="2">
    <location>
        <begin position="201"/>
        <end position="373"/>
    </location>
</feature>
<dbReference type="AlphaFoldDB" id="A0A6V7NX10"/>
<dbReference type="Gene3D" id="1.10.8.430">
    <property type="entry name" value="Helical domain of apoptotic protease-activating factors"/>
    <property type="match status" value="1"/>
</dbReference>
<dbReference type="PANTHER" id="PTHR36766">
    <property type="entry name" value="PLANT BROAD-SPECTRUM MILDEW RESISTANCE PROTEIN RPW8"/>
    <property type="match status" value="1"/>
</dbReference>
<dbReference type="InterPro" id="IPR027417">
    <property type="entry name" value="P-loop_NTPase"/>
</dbReference>
<dbReference type="Gene3D" id="3.40.50.300">
    <property type="entry name" value="P-loop containing nucleotide triphosphate hydrolases"/>
    <property type="match status" value="1"/>
</dbReference>
<evidence type="ECO:0000313" key="4">
    <source>
        <dbReference type="EMBL" id="CAD1823077.1"/>
    </source>
</evidence>